<accession>A0A0D0AHT7</accession>
<reference evidence="2 3" key="1">
    <citation type="submission" date="2014-04" db="EMBL/GenBank/DDBJ databases">
        <authorList>
            <consortium name="DOE Joint Genome Institute"/>
            <person name="Kuo A."/>
            <person name="Ruytinx J."/>
            <person name="Rineau F."/>
            <person name="Colpaert J."/>
            <person name="Kohler A."/>
            <person name="Nagy L.G."/>
            <person name="Floudas D."/>
            <person name="Copeland A."/>
            <person name="Barry K.W."/>
            <person name="Cichocki N."/>
            <person name="Veneault-Fourrey C."/>
            <person name="LaButti K."/>
            <person name="Lindquist E.A."/>
            <person name="Lipzen A."/>
            <person name="Lundell T."/>
            <person name="Morin E."/>
            <person name="Murat C."/>
            <person name="Sun H."/>
            <person name="Tunlid A."/>
            <person name="Henrissat B."/>
            <person name="Grigoriev I.V."/>
            <person name="Hibbett D.S."/>
            <person name="Martin F."/>
            <person name="Nordberg H.P."/>
            <person name="Cantor M.N."/>
            <person name="Hua S.X."/>
        </authorList>
    </citation>
    <scope>NUCLEOTIDE SEQUENCE [LARGE SCALE GENOMIC DNA]</scope>
    <source>
        <strain evidence="2 3">UH-Slu-Lm8-n1</strain>
    </source>
</reference>
<feature type="chain" id="PRO_5002218740" evidence="1">
    <location>
        <begin position="21"/>
        <end position="174"/>
    </location>
</feature>
<name>A0A0D0AHT7_9AGAM</name>
<dbReference type="EMBL" id="KN836869">
    <property type="protein sequence ID" value="KIK31563.1"/>
    <property type="molecule type" value="Genomic_DNA"/>
</dbReference>
<gene>
    <name evidence="2" type="ORF">CY34DRAFT_111328</name>
</gene>
<keyword evidence="3" id="KW-1185">Reference proteome</keyword>
<keyword evidence="1" id="KW-0732">Signal</keyword>
<sequence>MDPTLIWNLILSLLLLHRSPEDITMLISIELQQIAQTPTSHSTILAMSVKHKLVDMEDGLTNDDAIEDALLEDNVIEDNQIRDDFMVDDDFVIEEDTPLSDVEFVGHSKPVVVKTKSKPVSLQVTSAVPNVGIKHKASVAKQTKSSVAHTRSLSSISSATSRAVSNSVEVEILP</sequence>
<proteinExistence type="predicted"/>
<organism evidence="2 3">
    <name type="scientific">Suillus luteus UH-Slu-Lm8-n1</name>
    <dbReference type="NCBI Taxonomy" id="930992"/>
    <lineage>
        <taxon>Eukaryota</taxon>
        <taxon>Fungi</taxon>
        <taxon>Dikarya</taxon>
        <taxon>Basidiomycota</taxon>
        <taxon>Agaricomycotina</taxon>
        <taxon>Agaricomycetes</taxon>
        <taxon>Agaricomycetidae</taxon>
        <taxon>Boletales</taxon>
        <taxon>Suillineae</taxon>
        <taxon>Suillaceae</taxon>
        <taxon>Suillus</taxon>
    </lineage>
</organism>
<protein>
    <submittedName>
        <fullName evidence="2">Uncharacterized protein</fullName>
    </submittedName>
</protein>
<dbReference type="HOGENOM" id="CLU_1543788_0_0_1"/>
<reference evidence="3" key="2">
    <citation type="submission" date="2015-01" db="EMBL/GenBank/DDBJ databases">
        <title>Evolutionary Origins and Diversification of the Mycorrhizal Mutualists.</title>
        <authorList>
            <consortium name="DOE Joint Genome Institute"/>
            <consortium name="Mycorrhizal Genomics Consortium"/>
            <person name="Kohler A."/>
            <person name="Kuo A."/>
            <person name="Nagy L.G."/>
            <person name="Floudas D."/>
            <person name="Copeland A."/>
            <person name="Barry K.W."/>
            <person name="Cichocki N."/>
            <person name="Veneault-Fourrey C."/>
            <person name="LaButti K."/>
            <person name="Lindquist E.A."/>
            <person name="Lipzen A."/>
            <person name="Lundell T."/>
            <person name="Morin E."/>
            <person name="Murat C."/>
            <person name="Riley R."/>
            <person name="Ohm R."/>
            <person name="Sun H."/>
            <person name="Tunlid A."/>
            <person name="Henrissat B."/>
            <person name="Grigoriev I.V."/>
            <person name="Hibbett D.S."/>
            <person name="Martin F."/>
        </authorList>
    </citation>
    <scope>NUCLEOTIDE SEQUENCE [LARGE SCALE GENOMIC DNA]</scope>
    <source>
        <strain evidence="3">UH-Slu-Lm8-n1</strain>
    </source>
</reference>
<dbReference type="InParanoid" id="A0A0D0AHT7"/>
<feature type="signal peptide" evidence="1">
    <location>
        <begin position="1"/>
        <end position="20"/>
    </location>
</feature>
<dbReference type="Proteomes" id="UP000054485">
    <property type="component" value="Unassembled WGS sequence"/>
</dbReference>
<evidence type="ECO:0000313" key="3">
    <source>
        <dbReference type="Proteomes" id="UP000054485"/>
    </source>
</evidence>
<dbReference type="AlphaFoldDB" id="A0A0D0AHT7"/>
<feature type="non-terminal residue" evidence="2">
    <location>
        <position position="174"/>
    </location>
</feature>
<evidence type="ECO:0000256" key="1">
    <source>
        <dbReference type="SAM" id="SignalP"/>
    </source>
</evidence>
<evidence type="ECO:0000313" key="2">
    <source>
        <dbReference type="EMBL" id="KIK31563.1"/>
    </source>
</evidence>